<evidence type="ECO:0000256" key="3">
    <source>
        <dbReference type="PROSITE-ProRule" id="PRU00176"/>
    </source>
</evidence>
<sequence>MLLREEDLGTFKGWLLPKLETISDADGEVLADYVIALVTANESEASIRSNCLEALADFLQDYTAPFVDDVIKALKSKSYTTRASTKANGTKPQSNANRQQRPQAAPIPSIVGTSNAEYESRNPRTTNTAPANAPKGPAASRTPKVQHHLPDRPNGAAPAQSTSPSASTPQDRAQTSKKRKLPDRERSREGQDRPEIGSRQKKQAARQSAKNAGTNLRGGAPMFEPQNAFAAFSPIPNMLNMANLPPPPPGPIPFDMSNPMAFFAMMAALGTTMPGMPPLPAMDQMNGASGQAPRAKCQDYHNKGYCALGIMCQFEHGETDRDVPEYDPDQPSLEAHSASGPNRTSQKSIKGGRPRAHFSLPGPTYDRTNTTLVVEQIPEESFSEDTVRGFFFEFGNIVQVQMHAYKRLAIVKYEDYASANNAYNSPKAVFDNRFVKVYWYRHDASGAIKGSDGDVDMAEDAEPLDHEAFARRQAEAQKAFEERRAKMAETEARAAEIERLLKEKDDEMAKIKKQLAELAGEETDGTEESQYANDLAVLQAEAEGLFAENEALPPMGRGHGHPSRGSYRGAPCDRPYLTFPPRGRGAPGGAGYRGRGRYNPSFARGKSSVKRLDNRPRRLAVANIEKDLAKDEALRQHLVNIPECTNIEQHPHQANTLILTFQERYQAESFIDASRSIPDASPLDLSWLPNDAFNGLAFTSTTREKVEAGAGDNASDDDSSATVGGDADPDGQGDEKHGAGAGASKVDDDAQHMQTEDMDVAEDKDQWL</sequence>
<keyword evidence="1 3" id="KW-0694">RNA-binding</keyword>
<dbReference type="Proteomes" id="UP000799777">
    <property type="component" value="Unassembled WGS sequence"/>
</dbReference>
<dbReference type="SUPFAM" id="SSF54928">
    <property type="entry name" value="RNA-binding domain, RBD"/>
    <property type="match status" value="1"/>
</dbReference>
<keyword evidence="4" id="KW-0862">Zinc</keyword>
<dbReference type="InterPro" id="IPR012677">
    <property type="entry name" value="Nucleotide-bd_a/b_plait_sf"/>
</dbReference>
<evidence type="ECO:0008006" key="11">
    <source>
        <dbReference type="Google" id="ProtNLM"/>
    </source>
</evidence>
<dbReference type="InterPro" id="IPR000504">
    <property type="entry name" value="RRM_dom"/>
</dbReference>
<feature type="compositionally biased region" description="Polar residues" evidence="6">
    <location>
        <begin position="339"/>
        <end position="348"/>
    </location>
</feature>
<comment type="caution">
    <text evidence="9">The sequence shown here is derived from an EMBL/GenBank/DDBJ whole genome shotgun (WGS) entry which is preliminary data.</text>
</comment>
<dbReference type="OrthoDB" id="443401at2759"/>
<gene>
    <name evidence="9" type="ORF">EK21DRAFT_117549</name>
</gene>
<keyword evidence="4" id="KW-0863">Zinc-finger</keyword>
<dbReference type="Pfam" id="PF01480">
    <property type="entry name" value="PWI"/>
    <property type="match status" value="1"/>
</dbReference>
<feature type="zinc finger region" description="C3H1-type" evidence="4">
    <location>
        <begin position="291"/>
        <end position="319"/>
    </location>
</feature>
<evidence type="ECO:0000313" key="10">
    <source>
        <dbReference type="Proteomes" id="UP000799777"/>
    </source>
</evidence>
<accession>A0A9P4GXU8</accession>
<evidence type="ECO:0000256" key="6">
    <source>
        <dbReference type="SAM" id="MobiDB-lite"/>
    </source>
</evidence>
<dbReference type="EMBL" id="ML978288">
    <property type="protein sequence ID" value="KAF2024638.1"/>
    <property type="molecule type" value="Genomic_DNA"/>
</dbReference>
<evidence type="ECO:0000256" key="4">
    <source>
        <dbReference type="PROSITE-ProRule" id="PRU00723"/>
    </source>
</evidence>
<evidence type="ECO:0000259" key="7">
    <source>
        <dbReference type="PROSITE" id="PS50102"/>
    </source>
</evidence>
<dbReference type="PANTHER" id="PTHR14398:SF0">
    <property type="entry name" value="ZINC FINGER PROTEIN SWM"/>
    <property type="match status" value="1"/>
</dbReference>
<dbReference type="InterPro" id="IPR035979">
    <property type="entry name" value="RBD_domain_sf"/>
</dbReference>
<feature type="domain" description="C3H1-type" evidence="8">
    <location>
        <begin position="291"/>
        <end position="319"/>
    </location>
</feature>
<feature type="compositionally biased region" description="Polar residues" evidence="6">
    <location>
        <begin position="79"/>
        <end position="102"/>
    </location>
</feature>
<protein>
    <recommendedName>
        <fullName evidence="11">C3H1-type domain-containing protein</fullName>
    </recommendedName>
</protein>
<feature type="region of interest" description="Disordered" evidence="6">
    <location>
        <begin position="320"/>
        <end position="364"/>
    </location>
</feature>
<dbReference type="SMART" id="SM00360">
    <property type="entry name" value="RRM"/>
    <property type="match status" value="1"/>
</dbReference>
<organism evidence="9 10">
    <name type="scientific">Setomelanomma holmii</name>
    <dbReference type="NCBI Taxonomy" id="210430"/>
    <lineage>
        <taxon>Eukaryota</taxon>
        <taxon>Fungi</taxon>
        <taxon>Dikarya</taxon>
        <taxon>Ascomycota</taxon>
        <taxon>Pezizomycotina</taxon>
        <taxon>Dothideomycetes</taxon>
        <taxon>Pleosporomycetidae</taxon>
        <taxon>Pleosporales</taxon>
        <taxon>Pleosporineae</taxon>
        <taxon>Phaeosphaeriaceae</taxon>
        <taxon>Setomelanomma</taxon>
    </lineage>
</organism>
<feature type="region of interest" description="Disordered" evidence="6">
    <location>
        <begin position="79"/>
        <end position="222"/>
    </location>
</feature>
<feature type="compositionally biased region" description="Low complexity" evidence="6">
    <location>
        <begin position="156"/>
        <end position="170"/>
    </location>
</feature>
<dbReference type="CDD" id="cd12257">
    <property type="entry name" value="RRM1_RBM26_like"/>
    <property type="match status" value="1"/>
</dbReference>
<evidence type="ECO:0000259" key="8">
    <source>
        <dbReference type="PROSITE" id="PS50103"/>
    </source>
</evidence>
<dbReference type="PANTHER" id="PTHR14398">
    <property type="entry name" value="RNA RECOGNITION RRM/RNP DOMAIN"/>
    <property type="match status" value="1"/>
</dbReference>
<dbReference type="GO" id="GO:0005634">
    <property type="term" value="C:nucleus"/>
    <property type="evidence" value="ECO:0007669"/>
    <property type="project" value="TreeGrafter"/>
</dbReference>
<dbReference type="GO" id="GO:0008270">
    <property type="term" value="F:zinc ion binding"/>
    <property type="evidence" value="ECO:0007669"/>
    <property type="project" value="UniProtKB-KW"/>
</dbReference>
<feature type="region of interest" description="Disordered" evidence="6">
    <location>
        <begin position="706"/>
        <end position="768"/>
    </location>
</feature>
<reference evidence="9" key="1">
    <citation type="journal article" date="2020" name="Stud. Mycol.">
        <title>101 Dothideomycetes genomes: a test case for predicting lifestyles and emergence of pathogens.</title>
        <authorList>
            <person name="Haridas S."/>
            <person name="Albert R."/>
            <person name="Binder M."/>
            <person name="Bloem J."/>
            <person name="Labutti K."/>
            <person name="Salamov A."/>
            <person name="Andreopoulos B."/>
            <person name="Baker S."/>
            <person name="Barry K."/>
            <person name="Bills G."/>
            <person name="Bluhm B."/>
            <person name="Cannon C."/>
            <person name="Castanera R."/>
            <person name="Culley D."/>
            <person name="Daum C."/>
            <person name="Ezra D."/>
            <person name="Gonzalez J."/>
            <person name="Henrissat B."/>
            <person name="Kuo A."/>
            <person name="Liang C."/>
            <person name="Lipzen A."/>
            <person name="Lutzoni F."/>
            <person name="Magnuson J."/>
            <person name="Mondo S."/>
            <person name="Nolan M."/>
            <person name="Ohm R."/>
            <person name="Pangilinan J."/>
            <person name="Park H.-J."/>
            <person name="Ramirez L."/>
            <person name="Alfaro M."/>
            <person name="Sun H."/>
            <person name="Tritt A."/>
            <person name="Yoshinaga Y."/>
            <person name="Zwiers L.-H."/>
            <person name="Turgeon B."/>
            <person name="Goodwin S."/>
            <person name="Spatafora J."/>
            <person name="Crous P."/>
            <person name="Grigoriev I."/>
        </authorList>
    </citation>
    <scope>NUCLEOTIDE SEQUENCE</scope>
    <source>
        <strain evidence="9">CBS 110217</strain>
    </source>
</reference>
<evidence type="ECO:0000256" key="2">
    <source>
        <dbReference type="ARBA" id="ARBA00043866"/>
    </source>
</evidence>
<feature type="domain" description="RRM" evidence="7">
    <location>
        <begin position="370"/>
        <end position="442"/>
    </location>
</feature>
<name>A0A9P4GXU8_9PLEO</name>
<feature type="coiled-coil region" evidence="5">
    <location>
        <begin position="471"/>
        <end position="521"/>
    </location>
</feature>
<evidence type="ECO:0000256" key="5">
    <source>
        <dbReference type="SAM" id="Coils"/>
    </source>
</evidence>
<dbReference type="SMART" id="SM00356">
    <property type="entry name" value="ZnF_C3H1"/>
    <property type="match status" value="1"/>
</dbReference>
<feature type="compositionally biased region" description="Basic and acidic residues" evidence="6">
    <location>
        <begin position="182"/>
        <end position="198"/>
    </location>
</feature>
<dbReference type="FunFam" id="3.30.70.330:FF:000647">
    <property type="entry name" value="CCCH zinc finger and RRM domain protein"/>
    <property type="match status" value="1"/>
</dbReference>
<keyword evidence="4" id="KW-0479">Metal-binding</keyword>
<dbReference type="PROSITE" id="PS50103">
    <property type="entry name" value="ZF_C3H1"/>
    <property type="match status" value="1"/>
</dbReference>
<dbReference type="InterPro" id="IPR045137">
    <property type="entry name" value="RBM26/27"/>
</dbReference>
<feature type="compositionally biased region" description="Basic and acidic residues" evidence="6">
    <location>
        <begin position="745"/>
        <end position="768"/>
    </location>
</feature>
<dbReference type="PROSITE" id="PS50102">
    <property type="entry name" value="RRM"/>
    <property type="match status" value="1"/>
</dbReference>
<keyword evidence="10" id="KW-1185">Reference proteome</keyword>
<dbReference type="Gene3D" id="3.30.70.330">
    <property type="match status" value="1"/>
</dbReference>
<comment type="function">
    <text evidence="2">May be involved in the turnover of nuclear polyadenylated (pA+) RNA.</text>
</comment>
<dbReference type="InterPro" id="IPR000571">
    <property type="entry name" value="Znf_CCCH"/>
</dbReference>
<proteinExistence type="predicted"/>
<evidence type="ECO:0000313" key="9">
    <source>
        <dbReference type="EMBL" id="KAF2024638.1"/>
    </source>
</evidence>
<dbReference type="GO" id="GO:0003723">
    <property type="term" value="F:RNA binding"/>
    <property type="evidence" value="ECO:0007669"/>
    <property type="project" value="UniProtKB-UniRule"/>
</dbReference>
<feature type="compositionally biased region" description="Polar residues" evidence="6">
    <location>
        <begin position="205"/>
        <end position="214"/>
    </location>
</feature>
<evidence type="ECO:0000256" key="1">
    <source>
        <dbReference type="ARBA" id="ARBA00022884"/>
    </source>
</evidence>
<keyword evidence="5" id="KW-0175">Coiled coil</keyword>
<feature type="region of interest" description="Disordered" evidence="6">
    <location>
        <begin position="578"/>
        <end position="610"/>
    </location>
</feature>
<dbReference type="InterPro" id="IPR002483">
    <property type="entry name" value="PWI_dom"/>
</dbReference>
<dbReference type="AlphaFoldDB" id="A0A9P4GXU8"/>
<feature type="compositionally biased region" description="Polar residues" evidence="6">
    <location>
        <begin position="111"/>
        <end position="130"/>
    </location>
</feature>